<geneLocation type="mitochondrion" evidence="2"/>
<feature type="region of interest" description="Disordered" evidence="1">
    <location>
        <begin position="46"/>
        <end position="68"/>
    </location>
</feature>
<feature type="compositionally biased region" description="Polar residues" evidence="1">
    <location>
        <begin position="46"/>
        <end position="67"/>
    </location>
</feature>
<evidence type="ECO:0000256" key="1">
    <source>
        <dbReference type="SAM" id="MobiDB-lite"/>
    </source>
</evidence>
<gene>
    <name evidence="2" type="ORF">ABT39_MTgene5130</name>
</gene>
<accession>A0A101LZB2</accession>
<dbReference type="AlphaFoldDB" id="A0A101LZB2"/>
<proteinExistence type="predicted"/>
<name>A0A101LZB2_PICGL</name>
<comment type="caution">
    <text evidence="2">The sequence shown here is derived from an EMBL/GenBank/DDBJ whole genome shotgun (WGS) entry which is preliminary data.</text>
</comment>
<organism evidence="2">
    <name type="scientific">Picea glauca</name>
    <name type="common">White spruce</name>
    <name type="synonym">Pinus glauca</name>
    <dbReference type="NCBI Taxonomy" id="3330"/>
    <lineage>
        <taxon>Eukaryota</taxon>
        <taxon>Viridiplantae</taxon>
        <taxon>Streptophyta</taxon>
        <taxon>Embryophyta</taxon>
        <taxon>Tracheophyta</taxon>
        <taxon>Spermatophyta</taxon>
        <taxon>Pinopsida</taxon>
        <taxon>Pinidae</taxon>
        <taxon>Conifers I</taxon>
        <taxon>Pinales</taxon>
        <taxon>Pinaceae</taxon>
        <taxon>Picea</taxon>
    </lineage>
</organism>
<sequence length="94" mass="10216">MVHPEGRGASPVQTIPLAHLSLGKEICVHSCNLSIILQLTSSRNIGGFTGNTRRQLGSSESNEQSEQYFPYANPVKSARLARICVSPYTSRQDG</sequence>
<reference evidence="2" key="1">
    <citation type="journal article" date="2015" name="Genome Biol. Evol.">
        <title>Organellar Genomes of White Spruce (Picea glauca): Assembly and Annotation.</title>
        <authorList>
            <person name="Jackman S.D."/>
            <person name="Warren R.L."/>
            <person name="Gibb E.A."/>
            <person name="Vandervalk B.P."/>
            <person name="Mohamadi H."/>
            <person name="Chu J."/>
            <person name="Raymond A."/>
            <person name="Pleasance S."/>
            <person name="Coope R."/>
            <person name="Wildung M.R."/>
            <person name="Ritland C.E."/>
            <person name="Bousquet J."/>
            <person name="Jones S.J."/>
            <person name="Bohlmann J."/>
            <person name="Birol I."/>
        </authorList>
    </citation>
    <scope>NUCLEOTIDE SEQUENCE [LARGE SCALE GENOMIC DNA]</scope>
    <source>
        <tissue evidence="2">Flushing bud</tissue>
    </source>
</reference>
<keyword evidence="2" id="KW-0496">Mitochondrion</keyword>
<evidence type="ECO:0000313" key="2">
    <source>
        <dbReference type="EMBL" id="KUM48134.1"/>
    </source>
</evidence>
<dbReference type="EMBL" id="LKAM01000006">
    <property type="protein sequence ID" value="KUM48134.1"/>
    <property type="molecule type" value="Genomic_DNA"/>
</dbReference>
<protein>
    <submittedName>
        <fullName evidence="2">Uncharacterized protein</fullName>
    </submittedName>
</protein>